<organism evidence="2 3">
    <name type="scientific">Nitzschia inconspicua</name>
    <dbReference type="NCBI Taxonomy" id="303405"/>
    <lineage>
        <taxon>Eukaryota</taxon>
        <taxon>Sar</taxon>
        <taxon>Stramenopiles</taxon>
        <taxon>Ochrophyta</taxon>
        <taxon>Bacillariophyta</taxon>
        <taxon>Bacillariophyceae</taxon>
        <taxon>Bacillariophycidae</taxon>
        <taxon>Bacillariales</taxon>
        <taxon>Bacillariaceae</taxon>
        <taxon>Nitzschia</taxon>
    </lineage>
</organism>
<dbReference type="Proteomes" id="UP000693970">
    <property type="component" value="Unassembled WGS sequence"/>
</dbReference>
<dbReference type="InterPro" id="IPR049227">
    <property type="entry name" value="DUF6824"/>
</dbReference>
<evidence type="ECO:0000313" key="3">
    <source>
        <dbReference type="Proteomes" id="UP000693970"/>
    </source>
</evidence>
<comment type="caution">
    <text evidence="2">The sequence shown here is derived from an EMBL/GenBank/DDBJ whole genome shotgun (WGS) entry which is preliminary data.</text>
</comment>
<sequence>MNRRCFCPSQPETSFSLAEGTGGNNLWPQSSVLSPLQVHRYEEIPSWNETEKMLANAMAGLSAEDRNATLDELHGIRSATINDGIAADDLARKLEEMHEWMERHPNRAYELAKNNENGYAYVYNAEFRSYFLQSTDSGTPKDAAKKMLSFFEQKLQLFGEEALCRPITLEDLHDEDVEFLMEGFFQYLGKDSSGRQVIGTFPTQLNHKSIDSFNRAMYYFMMTLFPETNCPERHSVCILYSNILAPRNADFATDFQLVKRALSLANALPRKTVANHITLDHSYRDPSVLLIIKLSQRRSRYNFIIGSHMEVQYELRRFGILTFDDRFPVNLAGELSLERHREWIKWGRLTEKSESPDLEPKGLLGTDNNVNLGLGTITVATLLPFHSTLPHQHPTSSQEESPKEVHIEPRNSDVLFGRGMHTQKHVGNCKFRSLLEKNFFAYENAPNDIEKRILIEALYHHLQTKMGFRFLKQSTKDGAAWVVQEDRKAIYAKFSQTFRSIRAANRRISAKAELLSQQQLFSSSV</sequence>
<accession>A0A9K3KH34</accession>
<keyword evidence="3" id="KW-1185">Reference proteome</keyword>
<dbReference type="Pfam" id="PF20710">
    <property type="entry name" value="DUF6824"/>
    <property type="match status" value="1"/>
</dbReference>
<name>A0A9K3KH34_9STRA</name>
<dbReference type="AlphaFoldDB" id="A0A9K3KH34"/>
<dbReference type="EMBL" id="JAGRRH010000024">
    <property type="protein sequence ID" value="KAG7343460.1"/>
    <property type="molecule type" value="Genomic_DNA"/>
</dbReference>
<dbReference type="OrthoDB" id="75724at2759"/>
<proteinExistence type="predicted"/>
<protein>
    <recommendedName>
        <fullName evidence="1">DUF6824 domain-containing protein</fullName>
    </recommendedName>
</protein>
<reference evidence="2" key="1">
    <citation type="journal article" date="2021" name="Sci. Rep.">
        <title>Diploid genomic architecture of Nitzschia inconspicua, an elite biomass production diatom.</title>
        <authorList>
            <person name="Oliver A."/>
            <person name="Podell S."/>
            <person name="Pinowska A."/>
            <person name="Traller J.C."/>
            <person name="Smith S.R."/>
            <person name="McClure R."/>
            <person name="Beliaev A."/>
            <person name="Bohutskyi P."/>
            <person name="Hill E.A."/>
            <person name="Rabines A."/>
            <person name="Zheng H."/>
            <person name="Allen L.Z."/>
            <person name="Kuo A."/>
            <person name="Grigoriev I.V."/>
            <person name="Allen A.E."/>
            <person name="Hazlebeck D."/>
            <person name="Allen E.E."/>
        </authorList>
    </citation>
    <scope>NUCLEOTIDE SEQUENCE</scope>
    <source>
        <strain evidence="2">Hildebrandi</strain>
    </source>
</reference>
<feature type="domain" description="DUF6824" evidence="1">
    <location>
        <begin position="413"/>
        <end position="499"/>
    </location>
</feature>
<evidence type="ECO:0000313" key="2">
    <source>
        <dbReference type="EMBL" id="KAG7343460.1"/>
    </source>
</evidence>
<gene>
    <name evidence="2" type="ORF">IV203_021405</name>
</gene>
<evidence type="ECO:0000259" key="1">
    <source>
        <dbReference type="Pfam" id="PF20710"/>
    </source>
</evidence>
<reference evidence="2" key="2">
    <citation type="submission" date="2021-04" db="EMBL/GenBank/DDBJ databases">
        <authorList>
            <person name="Podell S."/>
        </authorList>
    </citation>
    <scope>NUCLEOTIDE SEQUENCE</scope>
    <source>
        <strain evidence="2">Hildebrandi</strain>
    </source>
</reference>